<dbReference type="EMBL" id="VZRM01001860">
    <property type="protein sequence ID" value="NWV33045.1"/>
    <property type="molecule type" value="Genomic_DNA"/>
</dbReference>
<dbReference type="GO" id="GO:0005634">
    <property type="term" value="C:nucleus"/>
    <property type="evidence" value="ECO:0007669"/>
    <property type="project" value="TreeGrafter"/>
</dbReference>
<evidence type="ECO:0000256" key="3">
    <source>
        <dbReference type="PROSITE-ProRule" id="PRU00192"/>
    </source>
</evidence>
<dbReference type="CDD" id="cd11968">
    <property type="entry name" value="SH3_SASH3"/>
    <property type="match status" value="1"/>
</dbReference>
<proteinExistence type="predicted"/>
<dbReference type="GO" id="GO:0002639">
    <property type="term" value="P:positive regulation of immunoglobulin production"/>
    <property type="evidence" value="ECO:0007669"/>
    <property type="project" value="TreeGrafter"/>
</dbReference>
<organism evidence="7 8">
    <name type="scientific">Grantiella picta</name>
    <dbReference type="NCBI Taxonomy" id="266360"/>
    <lineage>
        <taxon>Eukaryota</taxon>
        <taxon>Metazoa</taxon>
        <taxon>Chordata</taxon>
        <taxon>Craniata</taxon>
        <taxon>Vertebrata</taxon>
        <taxon>Euteleostomi</taxon>
        <taxon>Archelosauria</taxon>
        <taxon>Archosauria</taxon>
        <taxon>Dinosauria</taxon>
        <taxon>Saurischia</taxon>
        <taxon>Theropoda</taxon>
        <taxon>Coelurosauria</taxon>
        <taxon>Aves</taxon>
        <taxon>Neognathae</taxon>
        <taxon>Neoaves</taxon>
        <taxon>Telluraves</taxon>
        <taxon>Australaves</taxon>
        <taxon>Passeriformes</taxon>
        <taxon>Meliphagoidea</taxon>
        <taxon>Meliphagidae</taxon>
        <taxon>Grantiella</taxon>
    </lineage>
</organism>
<reference evidence="7 8" key="1">
    <citation type="submission" date="2019-09" db="EMBL/GenBank/DDBJ databases">
        <title>Bird 10,000 Genomes (B10K) Project - Family phase.</title>
        <authorList>
            <person name="Zhang G."/>
        </authorList>
    </citation>
    <scope>NUCLEOTIDE SEQUENCE [LARGE SCALE GENOMIC DNA]</scope>
    <source>
        <strain evidence="7">B10K-DU-029-50</strain>
        <tissue evidence="7">Heart</tissue>
    </source>
</reference>
<feature type="domain" description="SAM" evidence="6">
    <location>
        <begin position="252"/>
        <end position="316"/>
    </location>
</feature>
<dbReference type="Pfam" id="PF07653">
    <property type="entry name" value="SH3_2"/>
    <property type="match status" value="1"/>
</dbReference>
<dbReference type="Proteomes" id="UP000575029">
    <property type="component" value="Unassembled WGS sequence"/>
</dbReference>
<dbReference type="FunFam" id="2.30.30.40:FF:000021">
    <property type="entry name" value="Putative sam and sh3 domain-containing protein 1"/>
    <property type="match status" value="1"/>
</dbReference>
<dbReference type="GO" id="GO:0005737">
    <property type="term" value="C:cytoplasm"/>
    <property type="evidence" value="ECO:0007669"/>
    <property type="project" value="TreeGrafter"/>
</dbReference>
<dbReference type="Gene3D" id="1.10.150.50">
    <property type="entry name" value="Transcription Factor, Ets-1"/>
    <property type="match status" value="1"/>
</dbReference>
<gene>
    <name evidence="7" type="primary">Sash3</name>
    <name evidence="7" type="ORF">GRAPIC_R04918</name>
</gene>
<dbReference type="SMART" id="SM00454">
    <property type="entry name" value="SAM"/>
    <property type="match status" value="1"/>
</dbReference>
<feature type="compositionally biased region" description="Acidic residues" evidence="4">
    <location>
        <begin position="43"/>
        <end position="54"/>
    </location>
</feature>
<evidence type="ECO:0000313" key="7">
    <source>
        <dbReference type="EMBL" id="NWV33045.1"/>
    </source>
</evidence>
<evidence type="ECO:0000259" key="5">
    <source>
        <dbReference type="PROSITE" id="PS50002"/>
    </source>
</evidence>
<evidence type="ECO:0000256" key="1">
    <source>
        <dbReference type="ARBA" id="ARBA00022443"/>
    </source>
</evidence>
<dbReference type="Pfam" id="PF07647">
    <property type="entry name" value="SAM_2"/>
    <property type="match status" value="1"/>
</dbReference>
<dbReference type="GO" id="GO:0002821">
    <property type="term" value="P:positive regulation of adaptive immune response"/>
    <property type="evidence" value="ECO:0007669"/>
    <property type="project" value="TreeGrafter"/>
</dbReference>
<dbReference type="PANTHER" id="PTHR12301:SF5">
    <property type="entry name" value="SAM AND SH3 DOMAIN-CONTAINING PROTEIN 3"/>
    <property type="match status" value="1"/>
</dbReference>
<dbReference type="PROSITE" id="PS50105">
    <property type="entry name" value="SAM_DOMAIN"/>
    <property type="match status" value="1"/>
</dbReference>
<dbReference type="SUPFAM" id="SSF50044">
    <property type="entry name" value="SH3-domain"/>
    <property type="match status" value="1"/>
</dbReference>
<dbReference type="PANTHER" id="PTHR12301">
    <property type="entry name" value="SAM-DOMAIN, SH3 AND NUCLEAR LOCALIZATION SIGNALS PROTEIN RELATED"/>
    <property type="match status" value="1"/>
</dbReference>
<dbReference type="SUPFAM" id="SSF47769">
    <property type="entry name" value="SAM/Pointed domain"/>
    <property type="match status" value="1"/>
</dbReference>
<dbReference type="InterPro" id="IPR036028">
    <property type="entry name" value="SH3-like_dom_sf"/>
</dbReference>
<keyword evidence="1 3" id="KW-0728">SH3 domain</keyword>
<dbReference type="InterPro" id="IPR013761">
    <property type="entry name" value="SAM/pointed_sf"/>
</dbReference>
<feature type="non-terminal residue" evidence="7">
    <location>
        <position position="1"/>
    </location>
</feature>
<dbReference type="Pfam" id="PF12485">
    <property type="entry name" value="SPIDER"/>
    <property type="match status" value="1"/>
</dbReference>
<feature type="compositionally biased region" description="Low complexity" evidence="4">
    <location>
        <begin position="27"/>
        <end position="42"/>
    </location>
</feature>
<keyword evidence="2" id="KW-0597">Phosphoprotein</keyword>
<accession>A0A7K6E432</accession>
<evidence type="ECO:0000259" key="6">
    <source>
        <dbReference type="PROSITE" id="PS50105"/>
    </source>
</evidence>
<comment type="caution">
    <text evidence="7">The sequence shown here is derived from an EMBL/GenBank/DDBJ whole genome shotgun (WGS) entry which is preliminary data.</text>
</comment>
<evidence type="ECO:0000313" key="8">
    <source>
        <dbReference type="Proteomes" id="UP000575029"/>
    </source>
</evidence>
<feature type="region of interest" description="Disordered" evidence="4">
    <location>
        <begin position="27"/>
        <end position="162"/>
    </location>
</feature>
<dbReference type="AlphaFoldDB" id="A0A7K6E432"/>
<name>A0A7K6E432_9PASS</name>
<evidence type="ECO:0000256" key="2">
    <source>
        <dbReference type="ARBA" id="ARBA00022553"/>
    </source>
</evidence>
<feature type="compositionally biased region" description="Polar residues" evidence="4">
    <location>
        <begin position="145"/>
        <end position="154"/>
    </location>
</feature>
<dbReference type="CDD" id="cd09560">
    <property type="entry name" value="SAM_SASH3"/>
    <property type="match status" value="1"/>
</dbReference>
<dbReference type="InterPro" id="IPR021090">
    <property type="entry name" value="SPIDER"/>
</dbReference>
<dbReference type="InterPro" id="IPR001452">
    <property type="entry name" value="SH3_domain"/>
</dbReference>
<feature type="non-terminal residue" evidence="7">
    <location>
        <position position="406"/>
    </location>
</feature>
<dbReference type="GO" id="GO:0030890">
    <property type="term" value="P:positive regulation of B cell proliferation"/>
    <property type="evidence" value="ECO:0007669"/>
    <property type="project" value="TreeGrafter"/>
</dbReference>
<keyword evidence="8" id="KW-1185">Reference proteome</keyword>
<dbReference type="Gene3D" id="2.30.30.40">
    <property type="entry name" value="SH3 Domains"/>
    <property type="match status" value="1"/>
</dbReference>
<feature type="domain" description="SH3" evidence="5">
    <location>
        <begin position="174"/>
        <end position="235"/>
    </location>
</feature>
<dbReference type="SMART" id="SM00326">
    <property type="entry name" value="SH3"/>
    <property type="match status" value="1"/>
</dbReference>
<sequence>SPHTFPSPPSHLCPCYQLSLQRSSSFKDFSKSKVSSPVSSEEFSLEENIPEDDPSSASPEDAARSSGTKLGRKWRAVISRTMNRKMGRMAVRALAEGKQGEVEEEGSPCPLSPASSAEERSHDKVPLSYLELEEEEDRRPALGRQLSSGSNTASLGDAGDSRRLEETVPAYTGPFCGRARVHTDFTPSPYDKDSLKLRKGDIIGIIEKPPVGTWTGLLNNRVGSFKFIYVDVIPEETVPARRSRGSSRNKRLKPKTLHELLERINLQEHTPTLLLNGYQTLEDFKDLRETHLNELHITDPEHRAKLLTAAELLLDYDSKSPGEGVGDPLAGHTSSATNATAPLPAASEPEDGDSSEALPSPSEPRGDIPRDSGCFEGSETLDGSREEAELVGPEEQLGALSMAESS</sequence>
<dbReference type="InterPro" id="IPR001660">
    <property type="entry name" value="SAM"/>
</dbReference>
<dbReference type="InterPro" id="IPR051725">
    <property type="entry name" value="SAM-SH3_domain_protein"/>
</dbReference>
<feature type="region of interest" description="Disordered" evidence="4">
    <location>
        <begin position="323"/>
        <end position="406"/>
    </location>
</feature>
<dbReference type="PROSITE" id="PS50002">
    <property type="entry name" value="SH3"/>
    <property type="match status" value="1"/>
</dbReference>
<dbReference type="InterPro" id="IPR035721">
    <property type="entry name" value="SASH3_SH3"/>
</dbReference>
<evidence type="ECO:0000256" key="4">
    <source>
        <dbReference type="SAM" id="MobiDB-lite"/>
    </source>
</evidence>
<protein>
    <submittedName>
        <fullName evidence="7">SASH3 protein</fullName>
    </submittedName>
</protein>